<keyword evidence="3" id="KW-0136">Cellulose degradation</keyword>
<accession>S0JAV2</accession>
<dbReference type="EMBL" id="AHYT01000002">
    <property type="protein sequence ID" value="EOT30009.1"/>
    <property type="molecule type" value="Genomic_DNA"/>
</dbReference>
<dbReference type="AlphaFoldDB" id="S0JAV2"/>
<name>S0JAV2_9ENTE</name>
<dbReference type="Proteomes" id="UP000014136">
    <property type="component" value="Unassembled WGS sequence"/>
</dbReference>
<keyword evidence="5 7" id="KW-0326">Glycosidase</keyword>
<dbReference type="InterPro" id="IPR018087">
    <property type="entry name" value="Glyco_hydro_5_CS"/>
</dbReference>
<dbReference type="PROSITE" id="PS00659">
    <property type="entry name" value="GLYCOSYL_HYDROL_F5"/>
    <property type="match status" value="1"/>
</dbReference>
<dbReference type="GO" id="GO:0005576">
    <property type="term" value="C:extracellular region"/>
    <property type="evidence" value="ECO:0007669"/>
    <property type="project" value="TreeGrafter"/>
</dbReference>
<comment type="caution">
    <text evidence="9">The sequence shown here is derived from an EMBL/GenBank/DDBJ whole genome shotgun (WGS) entry which is preliminary data.</text>
</comment>
<evidence type="ECO:0000313" key="10">
    <source>
        <dbReference type="Proteomes" id="UP000014136"/>
    </source>
</evidence>
<dbReference type="HOGENOM" id="CLU_018668_2_1_9"/>
<organism evidence="9 10">
    <name type="scientific">Enterococcus saccharolyticus subsp. saccharolyticus ATCC 43076</name>
    <dbReference type="NCBI Taxonomy" id="1139996"/>
    <lineage>
        <taxon>Bacteria</taxon>
        <taxon>Bacillati</taxon>
        <taxon>Bacillota</taxon>
        <taxon>Bacilli</taxon>
        <taxon>Lactobacillales</taxon>
        <taxon>Enterococcaceae</taxon>
        <taxon>Enterococcus</taxon>
    </lineage>
</organism>
<evidence type="ECO:0000256" key="7">
    <source>
        <dbReference type="RuleBase" id="RU361153"/>
    </source>
</evidence>
<reference evidence="9 10" key="1">
    <citation type="submission" date="2013-03" db="EMBL/GenBank/DDBJ databases">
        <title>The Genome Sequence of Enterococcus saccharolyticus ATCC_43076 (Illumina only assembly).</title>
        <authorList>
            <consortium name="The Broad Institute Genomics Platform"/>
            <consortium name="The Broad Institute Genome Sequencing Center for Infectious Disease"/>
            <person name="Earl A."/>
            <person name="Russ C."/>
            <person name="Gilmore M."/>
            <person name="Surin D."/>
            <person name="Walker B."/>
            <person name="Young S."/>
            <person name="Zeng Q."/>
            <person name="Gargeya S."/>
            <person name="Fitzgerald M."/>
            <person name="Haas B."/>
            <person name="Abouelleil A."/>
            <person name="Allen A.W."/>
            <person name="Alvarado L."/>
            <person name="Arachchi H.M."/>
            <person name="Berlin A.M."/>
            <person name="Chapman S.B."/>
            <person name="Gainer-Dewar J."/>
            <person name="Goldberg J."/>
            <person name="Griggs A."/>
            <person name="Gujja S."/>
            <person name="Hansen M."/>
            <person name="Howarth C."/>
            <person name="Imamovic A."/>
            <person name="Ireland A."/>
            <person name="Larimer J."/>
            <person name="McCowan C."/>
            <person name="Murphy C."/>
            <person name="Pearson M."/>
            <person name="Poon T.W."/>
            <person name="Priest M."/>
            <person name="Roberts A."/>
            <person name="Saif S."/>
            <person name="Shea T."/>
            <person name="Sisk P."/>
            <person name="Sykes S."/>
            <person name="Wortman J."/>
            <person name="Nusbaum C."/>
            <person name="Birren B."/>
        </authorList>
    </citation>
    <scope>NUCLEOTIDE SEQUENCE [LARGE SCALE GENOMIC DNA]</scope>
    <source>
        <strain evidence="9 10">ATCC 43076</strain>
    </source>
</reference>
<dbReference type="PANTHER" id="PTHR31297">
    <property type="entry name" value="GLUCAN ENDO-1,6-BETA-GLUCOSIDASE B"/>
    <property type="match status" value="1"/>
</dbReference>
<keyword evidence="4" id="KW-0119">Carbohydrate metabolism</keyword>
<sequence>MTKIIPNKKISLFFVLLGITLFLGGCNVHQKSEEIRFAEQLKAGWNLGNSFDAHSVVTPTDNPTDYETYWKNPVTTPEMIQDIRQAGFQTIRIPVTWQDHVDDNFVIDQKWLNRVTEVVDMSLDAGFYVILNAHHDDWYTPDEAHLPLAIEKMKTLWTQIGTHFAKYDEHLLFESMNEPRLIGTGDEWATGPYESQQIVNQLNAVFVETIRQLEGNNAERYLLLPTYAARFETAALEAFELPQGKHLMVSIHPYAPAYFTQDDQEGTTFNPENSEDMSALETFFSDVDRLFIQKGIPVVLTEFAASDKNNLDARMAWTKYIVDKSRALTIPYIWWDPGGDNPDQPTFSLYNRYKRQWLFPKLVDILVK</sequence>
<evidence type="ECO:0000256" key="4">
    <source>
        <dbReference type="ARBA" id="ARBA00023277"/>
    </source>
</evidence>
<protein>
    <recommendedName>
        <fullName evidence="8">Glycoside hydrolase family 5 domain-containing protein</fullName>
    </recommendedName>
</protein>
<evidence type="ECO:0000256" key="5">
    <source>
        <dbReference type="ARBA" id="ARBA00023295"/>
    </source>
</evidence>
<dbReference type="GO" id="GO:0030245">
    <property type="term" value="P:cellulose catabolic process"/>
    <property type="evidence" value="ECO:0007669"/>
    <property type="project" value="UniProtKB-KW"/>
</dbReference>
<evidence type="ECO:0000259" key="8">
    <source>
        <dbReference type="Pfam" id="PF00150"/>
    </source>
</evidence>
<keyword evidence="2 7" id="KW-0378">Hydrolase</keyword>
<dbReference type="Gene3D" id="3.20.20.80">
    <property type="entry name" value="Glycosidases"/>
    <property type="match status" value="1"/>
</dbReference>
<proteinExistence type="inferred from homology"/>
<dbReference type="InterPro" id="IPR017853">
    <property type="entry name" value="GH"/>
</dbReference>
<keyword evidence="6" id="KW-0624">Polysaccharide degradation</keyword>
<dbReference type="InterPro" id="IPR001547">
    <property type="entry name" value="Glyco_hydro_5"/>
</dbReference>
<evidence type="ECO:0000256" key="1">
    <source>
        <dbReference type="ARBA" id="ARBA00005641"/>
    </source>
</evidence>
<dbReference type="Pfam" id="PF00150">
    <property type="entry name" value="Cellulase"/>
    <property type="match status" value="1"/>
</dbReference>
<dbReference type="SUPFAM" id="SSF51445">
    <property type="entry name" value="(Trans)glycosidases"/>
    <property type="match status" value="1"/>
</dbReference>
<dbReference type="OrthoDB" id="9800955at2"/>
<dbReference type="PANTHER" id="PTHR31297:SF41">
    <property type="entry name" value="ENDOGLUCANASE, PUTATIVE (AFU_ORTHOLOGUE AFUA_5G01830)-RELATED"/>
    <property type="match status" value="1"/>
</dbReference>
<dbReference type="GO" id="GO:0009986">
    <property type="term" value="C:cell surface"/>
    <property type="evidence" value="ECO:0007669"/>
    <property type="project" value="TreeGrafter"/>
</dbReference>
<feature type="domain" description="Glycoside hydrolase family 5" evidence="8">
    <location>
        <begin position="62"/>
        <end position="338"/>
    </location>
</feature>
<gene>
    <name evidence="9" type="ORF">OMQ_00701</name>
</gene>
<dbReference type="GO" id="GO:0008422">
    <property type="term" value="F:beta-glucosidase activity"/>
    <property type="evidence" value="ECO:0007669"/>
    <property type="project" value="TreeGrafter"/>
</dbReference>
<evidence type="ECO:0000256" key="6">
    <source>
        <dbReference type="ARBA" id="ARBA00023326"/>
    </source>
</evidence>
<keyword evidence="10" id="KW-1185">Reference proteome</keyword>
<dbReference type="PATRIC" id="fig|1139996.3.peg.696"/>
<evidence type="ECO:0000256" key="3">
    <source>
        <dbReference type="ARBA" id="ARBA00023001"/>
    </source>
</evidence>
<dbReference type="STRING" id="41997.RV16_GL001904"/>
<comment type="similarity">
    <text evidence="1 7">Belongs to the glycosyl hydrolase 5 (cellulase A) family.</text>
</comment>
<dbReference type="PROSITE" id="PS51257">
    <property type="entry name" value="PROKAR_LIPOPROTEIN"/>
    <property type="match status" value="1"/>
</dbReference>
<dbReference type="InterPro" id="IPR050386">
    <property type="entry name" value="Glycosyl_hydrolase_5"/>
</dbReference>
<evidence type="ECO:0000313" key="9">
    <source>
        <dbReference type="EMBL" id="EOT30009.1"/>
    </source>
</evidence>
<dbReference type="eggNOG" id="COG2730">
    <property type="taxonomic scope" value="Bacteria"/>
</dbReference>
<evidence type="ECO:0000256" key="2">
    <source>
        <dbReference type="ARBA" id="ARBA00022801"/>
    </source>
</evidence>